<evidence type="ECO:0000313" key="12">
    <source>
        <dbReference type="Proteomes" id="UP000186817"/>
    </source>
</evidence>
<dbReference type="GO" id="GO:0009089">
    <property type="term" value="P:lysine biosynthetic process via diaminopimelate"/>
    <property type="evidence" value="ECO:0007669"/>
    <property type="project" value="InterPro"/>
</dbReference>
<dbReference type="AlphaFoldDB" id="A0A1Q9F118"/>
<dbReference type="SUPFAM" id="SSF50621">
    <property type="entry name" value="Alanine racemase C-terminal domain-like"/>
    <property type="match status" value="1"/>
</dbReference>
<evidence type="ECO:0000259" key="8">
    <source>
        <dbReference type="Pfam" id="PF00278"/>
    </source>
</evidence>
<dbReference type="FunFam" id="3.20.20.10:FF:000003">
    <property type="entry name" value="Diaminopimelate decarboxylase"/>
    <property type="match status" value="1"/>
</dbReference>
<dbReference type="Gene3D" id="2.40.37.10">
    <property type="entry name" value="Lyase, Ornithine Decarboxylase, Chain A, domain 1"/>
    <property type="match status" value="1"/>
</dbReference>
<dbReference type="CDD" id="cd06828">
    <property type="entry name" value="PLPDE_III_DapDC"/>
    <property type="match status" value="1"/>
</dbReference>
<evidence type="ECO:0000313" key="11">
    <source>
        <dbReference type="EMBL" id="OLQ13347.1"/>
    </source>
</evidence>
<feature type="chain" id="PRO_5013317101" evidence="7">
    <location>
        <begin position="29"/>
        <end position="966"/>
    </location>
</feature>
<organism evidence="11 12">
    <name type="scientific">Symbiodinium microadriaticum</name>
    <name type="common">Dinoflagellate</name>
    <name type="synonym">Zooxanthella microadriatica</name>
    <dbReference type="NCBI Taxonomy" id="2951"/>
    <lineage>
        <taxon>Eukaryota</taxon>
        <taxon>Sar</taxon>
        <taxon>Alveolata</taxon>
        <taxon>Dinophyceae</taxon>
        <taxon>Suessiales</taxon>
        <taxon>Symbiodiniaceae</taxon>
        <taxon>Symbiodinium</taxon>
    </lineage>
</organism>
<dbReference type="InterPro" id="IPR022643">
    <property type="entry name" value="De-COase2_C"/>
</dbReference>
<dbReference type="Proteomes" id="UP000186817">
    <property type="component" value="Unassembled WGS sequence"/>
</dbReference>
<dbReference type="PROSITE" id="PS00879">
    <property type="entry name" value="ODR_DC_2_2"/>
    <property type="match status" value="1"/>
</dbReference>
<keyword evidence="12" id="KW-1185">Reference proteome</keyword>
<keyword evidence="7" id="KW-0732">Signal</keyword>
<sequence>MFGCNLWLYFGYLYIRASTLLVLRPAEAGGEGTGYLNFRMFTAWSQKYIQMDLPLGLEATSANKNKKKKNNNNNRGDGPRCGCQEFQAAGGDGPSSELCVCGHKASMHRSDLAQRTMSAFLEEGAPSHWSADAEGLVEITEEPILSRLQALLRHSHKTTDNWTRDRGCSLHGVNGCSASCASRNRVLVPSKYNLVTAFRNQNQDLWQKYALVKTAVAEECSAASKAKFHVLPTATNDALASPRPMSAADFTVGEAVEVWSNGHEKWLPGEVLAIYSTVTVEEGSAIQAGTVSPKPQRPYVSESWIKLETFSEPQRGSVQMPRIGKDFPYSDKEVLDLAKNFPTPFHIYHEDTIRQTVRDLNQAFSWCPGYRNHFAVKATPNPHIMQVLKEEGCGADCSSISELILSEKMGLKGDEIMFTSNNTPLKEYKKAKEQFLAQSEQDGLPELVSFRYNPGPTRTGNVLIGDPKEAKFGTTLDQLFAGYKKCRDLGVKRFGLHAMVVSNCLKAQELLETARMLFGLVGSIKEKLGINIELVNLGGGFGIPYRPEENIIDVKAVGAGIQEIYKELITNKNLGAVRVVTECGRYITGPSGLLFTRVVHRKKIYKNYVGVDACMANLMRPGMYNAYHHITVVRNPEPVPGLPKKDAAMPDNSKDLITQAGVYDVVGGLCENNDKFAIDRQLNIDPQPGDVAVIHDAGAHGHSMGFNYNGKPRSAEYLYRTDGSVLQIRRAETLDDLFRTVDFKAAQTLSKPQNGHSHEPAQGGFLSSCLPLAKICGWKLSTLSAQKEVKVGSEAGVKFVKYVPPDHVSATVRKPCSVEGEALDPSINEWYLFHGSRPEALANILVSNFRLTLAGSGATWKDAGKASGTPLYGFGIYFAERITKALIHGRELFCVLLCRVVGGRTNLVTTNEIEREKLRSDVFDGPYHSVFGDRVSSLGKPYKEVVVYDKDQVFPEYLLVYSRSYG</sequence>
<dbReference type="SUPFAM" id="SSF51419">
    <property type="entry name" value="PLP-binding barrel"/>
    <property type="match status" value="1"/>
</dbReference>
<feature type="active site" description="Proton donor" evidence="5">
    <location>
        <position position="670"/>
    </location>
</feature>
<dbReference type="InterPro" id="IPR012317">
    <property type="entry name" value="Poly(ADP-ribose)pol_cat_dom"/>
</dbReference>
<gene>
    <name evidence="11" type="primary">tabA</name>
    <name evidence="11" type="ORF">AK812_SmicGene2598</name>
</gene>
<feature type="signal peptide" evidence="7">
    <location>
        <begin position="1"/>
        <end position="28"/>
    </location>
</feature>
<evidence type="ECO:0000256" key="6">
    <source>
        <dbReference type="RuleBase" id="RU003737"/>
    </source>
</evidence>
<dbReference type="PANTHER" id="PTHR43727">
    <property type="entry name" value="DIAMINOPIMELATE DECARBOXYLASE"/>
    <property type="match status" value="1"/>
</dbReference>
<keyword evidence="3 5" id="KW-0663">Pyridoxal phosphate</keyword>
<accession>A0A1Q9F118</accession>
<keyword evidence="2" id="KW-0210">Decarboxylase</keyword>
<feature type="domain" description="PARP catalytic" evidence="9">
    <location>
        <begin position="826"/>
        <end position="962"/>
    </location>
</feature>
<dbReference type="PRINTS" id="PR01179">
    <property type="entry name" value="ODADCRBXLASE"/>
</dbReference>
<evidence type="ECO:0000256" key="1">
    <source>
        <dbReference type="ARBA" id="ARBA00001933"/>
    </source>
</evidence>
<dbReference type="InterPro" id="IPR022644">
    <property type="entry name" value="De-COase2_N"/>
</dbReference>
<evidence type="ECO:0000256" key="5">
    <source>
        <dbReference type="PIRSR" id="PIRSR600183-50"/>
    </source>
</evidence>
<dbReference type="Pfam" id="PF02784">
    <property type="entry name" value="Orn_Arg_deC_N"/>
    <property type="match status" value="1"/>
</dbReference>
<dbReference type="OrthoDB" id="5034579at2759"/>
<evidence type="ECO:0000256" key="3">
    <source>
        <dbReference type="ARBA" id="ARBA00022898"/>
    </source>
</evidence>
<evidence type="ECO:0000256" key="4">
    <source>
        <dbReference type="ARBA" id="ARBA00023239"/>
    </source>
</evidence>
<feature type="domain" description="Orn/DAP/Arg decarboxylase 2 N-terminal" evidence="10">
    <location>
        <begin position="352"/>
        <end position="588"/>
    </location>
</feature>
<comment type="similarity">
    <text evidence="6">Belongs to the Orn/Lys/Arg decarboxylase class-II family.</text>
</comment>
<feature type="domain" description="Orn/DAP/Arg decarboxylase 2 C-terminal" evidence="8">
    <location>
        <begin position="590"/>
        <end position="698"/>
    </location>
</feature>
<dbReference type="GO" id="GO:0008836">
    <property type="term" value="F:diaminopimelate decarboxylase activity"/>
    <property type="evidence" value="ECO:0007669"/>
    <property type="project" value="InterPro"/>
</dbReference>
<evidence type="ECO:0000256" key="2">
    <source>
        <dbReference type="ARBA" id="ARBA00022793"/>
    </source>
</evidence>
<dbReference type="InterPro" id="IPR002986">
    <property type="entry name" value="DAP_deCOOHase_LysA"/>
</dbReference>
<name>A0A1Q9F118_SYMMI</name>
<dbReference type="EMBL" id="LSRX01000029">
    <property type="protein sequence ID" value="OLQ13347.1"/>
    <property type="molecule type" value="Genomic_DNA"/>
</dbReference>
<dbReference type="Gene3D" id="3.90.228.10">
    <property type="match status" value="1"/>
</dbReference>
<proteinExistence type="inferred from homology"/>
<dbReference type="InterPro" id="IPR000183">
    <property type="entry name" value="Orn/DAP/Arg_de-COase"/>
</dbReference>
<dbReference type="Pfam" id="PF00644">
    <property type="entry name" value="PARP"/>
    <property type="match status" value="1"/>
</dbReference>
<dbReference type="Pfam" id="PF00278">
    <property type="entry name" value="Orn_DAP_Arg_deC"/>
    <property type="match status" value="1"/>
</dbReference>
<protein>
    <submittedName>
        <fullName evidence="11">Protein TabA</fullName>
    </submittedName>
</protein>
<dbReference type="InterPro" id="IPR022657">
    <property type="entry name" value="De-COase2_CS"/>
</dbReference>
<dbReference type="InterPro" id="IPR009006">
    <property type="entry name" value="Ala_racemase/Decarboxylase_C"/>
</dbReference>
<comment type="cofactor">
    <cofactor evidence="1 5">
        <name>pyridoxal 5'-phosphate</name>
        <dbReference type="ChEBI" id="CHEBI:597326"/>
    </cofactor>
</comment>
<dbReference type="InterPro" id="IPR029066">
    <property type="entry name" value="PLP-binding_barrel"/>
</dbReference>
<dbReference type="SUPFAM" id="SSF56399">
    <property type="entry name" value="ADP-ribosylation"/>
    <property type="match status" value="1"/>
</dbReference>
<evidence type="ECO:0000256" key="7">
    <source>
        <dbReference type="SAM" id="SignalP"/>
    </source>
</evidence>
<keyword evidence="4" id="KW-0456">Lyase</keyword>
<dbReference type="GO" id="GO:0003950">
    <property type="term" value="F:NAD+ poly-ADP-ribosyltransferase activity"/>
    <property type="evidence" value="ECO:0007669"/>
    <property type="project" value="InterPro"/>
</dbReference>
<comment type="caution">
    <text evidence="11">The sequence shown here is derived from an EMBL/GenBank/DDBJ whole genome shotgun (WGS) entry which is preliminary data.</text>
</comment>
<reference evidence="11 12" key="1">
    <citation type="submission" date="2016-02" db="EMBL/GenBank/DDBJ databases">
        <title>Genome analysis of coral dinoflagellate symbionts highlights evolutionary adaptations to a symbiotic lifestyle.</title>
        <authorList>
            <person name="Aranda M."/>
            <person name="Li Y."/>
            <person name="Liew Y.J."/>
            <person name="Baumgarten S."/>
            <person name="Simakov O."/>
            <person name="Wilson M."/>
            <person name="Piel J."/>
            <person name="Ashoor H."/>
            <person name="Bougouffa S."/>
            <person name="Bajic V.B."/>
            <person name="Ryu T."/>
            <person name="Ravasi T."/>
            <person name="Bayer T."/>
            <person name="Micklem G."/>
            <person name="Kim H."/>
            <person name="Bhak J."/>
            <person name="Lajeunesse T.C."/>
            <person name="Voolstra C.R."/>
        </authorList>
    </citation>
    <scope>NUCLEOTIDE SEQUENCE [LARGE SCALE GENOMIC DNA]</scope>
    <source>
        <strain evidence="11 12">CCMP2467</strain>
    </source>
</reference>
<dbReference type="Gene3D" id="3.20.20.10">
    <property type="entry name" value="Alanine racemase"/>
    <property type="match status" value="1"/>
</dbReference>
<evidence type="ECO:0000259" key="10">
    <source>
        <dbReference type="Pfam" id="PF02784"/>
    </source>
</evidence>
<dbReference type="PANTHER" id="PTHR43727:SF2">
    <property type="entry name" value="GROUP IV DECARBOXYLASE"/>
    <property type="match status" value="1"/>
</dbReference>
<evidence type="ECO:0000259" key="9">
    <source>
        <dbReference type="Pfam" id="PF00644"/>
    </source>
</evidence>
<feature type="modified residue" description="N6-(pyridoxal phosphate)lysine" evidence="5">
    <location>
        <position position="377"/>
    </location>
</feature>